<feature type="transmembrane region" description="Helical" evidence="6">
    <location>
        <begin position="215"/>
        <end position="235"/>
    </location>
</feature>
<evidence type="ECO:0000256" key="5">
    <source>
        <dbReference type="ARBA" id="ARBA00023136"/>
    </source>
</evidence>
<organism evidence="7 8">
    <name type="scientific">Candidatus Tenderia electrophaga</name>
    <dbReference type="NCBI Taxonomy" id="1748243"/>
    <lineage>
        <taxon>Bacteria</taxon>
        <taxon>Pseudomonadati</taxon>
        <taxon>Pseudomonadota</taxon>
        <taxon>Gammaproteobacteria</taxon>
        <taxon>Candidatus Tenderiales</taxon>
        <taxon>Candidatus Tenderiaceae</taxon>
        <taxon>Candidatus Tenderia</taxon>
    </lineage>
</organism>
<gene>
    <name evidence="7" type="ORF">Tel_07875</name>
</gene>
<dbReference type="STRING" id="1748243.Tel_07875"/>
<reference evidence="7" key="1">
    <citation type="submission" date="2015-10" db="EMBL/GenBank/DDBJ databases">
        <title>Description of Candidatus Tenderia electrophaga gen. nov, sp. nov., an Uncultivated Electroautotroph from a Biocathode Enrichment.</title>
        <authorList>
            <person name="Eddie B.J."/>
            <person name="Malanoski A.P."/>
            <person name="Wang Z."/>
            <person name="Hall R.J."/>
            <person name="Oh S.D."/>
            <person name="Heiner C."/>
            <person name="Lin B."/>
            <person name="Strycharz-Glaven S.M."/>
        </authorList>
    </citation>
    <scope>NUCLEOTIDE SEQUENCE [LARGE SCALE GENOMIC DNA]</scope>
    <source>
        <strain evidence="7">NRL1</strain>
    </source>
</reference>
<feature type="transmembrane region" description="Helical" evidence="6">
    <location>
        <begin position="6"/>
        <end position="38"/>
    </location>
</feature>
<evidence type="ECO:0000313" key="7">
    <source>
        <dbReference type="EMBL" id="ALP53079.1"/>
    </source>
</evidence>
<evidence type="ECO:0000256" key="4">
    <source>
        <dbReference type="ARBA" id="ARBA00022989"/>
    </source>
</evidence>
<protein>
    <recommendedName>
        <fullName evidence="6">Probable membrane transporter protein</fullName>
    </recommendedName>
</protein>
<dbReference type="KEGG" id="tee:Tel_07875"/>
<sequence length="265" mass="27169">MLDAIVIYLLLGCAVGLSAGLLGVGGGLIIVPVLVVAFQMQDMQSSTIMHLALGTSLASIVMTAISAVLAHQRRGAVVWHIVYGLAGGMLLGSLLGAVIADQLSSSVLQRVFALVEFVIAIYMMAGAPAVRRAMTVAIQRLELLLAGAGIGAVSALLGIGGGTLTVPYLCWRGRDIHQAVAVSAACGLPIALSGALGYLLTGLDEIHLPPLATGFIYWPAVGGIAATSLLFAPLGARLAHALPVTQLKRVFGSVLLLIAVSMFVI</sequence>
<dbReference type="PANTHER" id="PTHR43483">
    <property type="entry name" value="MEMBRANE TRANSPORTER PROTEIN HI_0806-RELATED"/>
    <property type="match status" value="1"/>
</dbReference>
<name>A0A0S2TD48_9GAMM</name>
<keyword evidence="8" id="KW-1185">Reference proteome</keyword>
<evidence type="ECO:0000256" key="1">
    <source>
        <dbReference type="ARBA" id="ARBA00004141"/>
    </source>
</evidence>
<dbReference type="Proteomes" id="UP000055136">
    <property type="component" value="Chromosome"/>
</dbReference>
<keyword evidence="4 6" id="KW-1133">Transmembrane helix</keyword>
<comment type="subcellular location">
    <subcellularLocation>
        <location evidence="6">Cell membrane</location>
        <topology evidence="6">Multi-pass membrane protein</topology>
    </subcellularLocation>
    <subcellularLocation>
        <location evidence="1">Membrane</location>
        <topology evidence="1">Multi-pass membrane protein</topology>
    </subcellularLocation>
</comment>
<dbReference type="InterPro" id="IPR002781">
    <property type="entry name" value="TM_pro_TauE-like"/>
</dbReference>
<dbReference type="EMBL" id="CP013099">
    <property type="protein sequence ID" value="ALP53079.1"/>
    <property type="molecule type" value="Genomic_DNA"/>
</dbReference>
<feature type="transmembrane region" description="Helical" evidence="6">
    <location>
        <begin position="143"/>
        <end position="169"/>
    </location>
</feature>
<feature type="transmembrane region" description="Helical" evidence="6">
    <location>
        <begin position="247"/>
        <end position="264"/>
    </location>
</feature>
<keyword evidence="3 6" id="KW-0812">Transmembrane</keyword>
<comment type="similarity">
    <text evidence="2 6">Belongs to the 4-toluene sulfonate uptake permease (TSUP) (TC 2.A.102) family.</text>
</comment>
<dbReference type="AlphaFoldDB" id="A0A0S2TD48"/>
<feature type="transmembrane region" description="Helical" evidence="6">
    <location>
        <begin position="50"/>
        <end position="71"/>
    </location>
</feature>
<feature type="transmembrane region" description="Helical" evidence="6">
    <location>
        <begin position="181"/>
        <end position="203"/>
    </location>
</feature>
<accession>A0A0S2TD48</accession>
<dbReference type="GO" id="GO:0005886">
    <property type="term" value="C:plasma membrane"/>
    <property type="evidence" value="ECO:0007669"/>
    <property type="project" value="UniProtKB-SubCell"/>
</dbReference>
<evidence type="ECO:0000313" key="8">
    <source>
        <dbReference type="Proteomes" id="UP000055136"/>
    </source>
</evidence>
<evidence type="ECO:0000256" key="2">
    <source>
        <dbReference type="ARBA" id="ARBA00009142"/>
    </source>
</evidence>
<proteinExistence type="inferred from homology"/>
<dbReference type="Pfam" id="PF01925">
    <property type="entry name" value="TauE"/>
    <property type="match status" value="1"/>
</dbReference>
<keyword evidence="6" id="KW-1003">Cell membrane</keyword>
<keyword evidence="5 6" id="KW-0472">Membrane</keyword>
<feature type="transmembrane region" description="Helical" evidence="6">
    <location>
        <begin position="111"/>
        <end position="131"/>
    </location>
</feature>
<evidence type="ECO:0000256" key="6">
    <source>
        <dbReference type="RuleBase" id="RU363041"/>
    </source>
</evidence>
<dbReference type="PANTHER" id="PTHR43483:SF3">
    <property type="entry name" value="MEMBRANE TRANSPORTER PROTEIN HI_0806-RELATED"/>
    <property type="match status" value="1"/>
</dbReference>
<feature type="transmembrane region" description="Helical" evidence="6">
    <location>
        <begin position="77"/>
        <end position="99"/>
    </location>
</feature>
<evidence type="ECO:0000256" key="3">
    <source>
        <dbReference type="ARBA" id="ARBA00022692"/>
    </source>
</evidence>